<comment type="caution">
    <text evidence="2">The sequence shown here is derived from an EMBL/GenBank/DDBJ whole genome shotgun (WGS) entry which is preliminary data.</text>
</comment>
<sequence length="61" mass="6733">MFWLGKHQSTHETRCTSLHESRKGLSTNGGAMNESAVATPERKGLAVLQAKIQQSRLLSRP</sequence>
<dbReference type="Proteomes" id="UP001237780">
    <property type="component" value="Unassembled WGS sequence"/>
</dbReference>
<protein>
    <submittedName>
        <fullName evidence="2">Uncharacterized protein</fullName>
    </submittedName>
</protein>
<evidence type="ECO:0000256" key="1">
    <source>
        <dbReference type="SAM" id="MobiDB-lite"/>
    </source>
</evidence>
<reference evidence="2 3" key="1">
    <citation type="submission" date="2023-07" db="EMBL/GenBank/DDBJ databases">
        <title>Comparative genomics of wheat-associated soil bacteria to identify genetic determinants of phenazine resistance.</title>
        <authorList>
            <person name="Mouncey N."/>
        </authorList>
    </citation>
    <scope>NUCLEOTIDE SEQUENCE [LARGE SCALE GENOMIC DNA]</scope>
    <source>
        <strain evidence="2 3">W4I11</strain>
    </source>
</reference>
<keyword evidence="3" id="KW-1185">Reference proteome</keyword>
<gene>
    <name evidence="2" type="ORF">QFZ34_002204</name>
</gene>
<evidence type="ECO:0000313" key="2">
    <source>
        <dbReference type="EMBL" id="MDQ0997022.1"/>
    </source>
</evidence>
<name>A0ABU0S8F2_9HYPH</name>
<feature type="compositionally biased region" description="Basic and acidic residues" evidence="1">
    <location>
        <begin position="9"/>
        <end position="23"/>
    </location>
</feature>
<proteinExistence type="predicted"/>
<accession>A0ABU0S8F2</accession>
<organism evidence="2 3">
    <name type="scientific">Phyllobacterium ifriqiyense</name>
    <dbReference type="NCBI Taxonomy" id="314238"/>
    <lineage>
        <taxon>Bacteria</taxon>
        <taxon>Pseudomonadati</taxon>
        <taxon>Pseudomonadota</taxon>
        <taxon>Alphaproteobacteria</taxon>
        <taxon>Hyphomicrobiales</taxon>
        <taxon>Phyllobacteriaceae</taxon>
        <taxon>Phyllobacterium</taxon>
    </lineage>
</organism>
<feature type="region of interest" description="Disordered" evidence="1">
    <location>
        <begin position="1"/>
        <end position="38"/>
    </location>
</feature>
<evidence type="ECO:0000313" key="3">
    <source>
        <dbReference type="Proteomes" id="UP001237780"/>
    </source>
</evidence>
<dbReference type="EMBL" id="JAUSZT010000003">
    <property type="protein sequence ID" value="MDQ0997022.1"/>
    <property type="molecule type" value="Genomic_DNA"/>
</dbReference>